<dbReference type="Proteomes" id="UP001595912">
    <property type="component" value="Unassembled WGS sequence"/>
</dbReference>
<keyword evidence="2" id="KW-1185">Reference proteome</keyword>
<gene>
    <name evidence="1" type="ORF">ACFPIJ_37465</name>
</gene>
<sequence length="99" mass="10139">MYVIFTHAVPLLPGFSPDAVNIAVAGALAPNETDPAAQLSTPSVVVAEKATKDACHTKTPAAVRPTGTPTSGVNLDSIPMAMTLRSHGCRSSPRSGSVR</sequence>
<evidence type="ECO:0000313" key="2">
    <source>
        <dbReference type="Proteomes" id="UP001595912"/>
    </source>
</evidence>
<reference evidence="2" key="1">
    <citation type="journal article" date="2019" name="Int. J. Syst. Evol. Microbiol.">
        <title>The Global Catalogue of Microorganisms (GCM) 10K type strain sequencing project: providing services to taxonomists for standard genome sequencing and annotation.</title>
        <authorList>
            <consortium name="The Broad Institute Genomics Platform"/>
            <consortium name="The Broad Institute Genome Sequencing Center for Infectious Disease"/>
            <person name="Wu L."/>
            <person name="Ma J."/>
        </authorList>
    </citation>
    <scope>NUCLEOTIDE SEQUENCE [LARGE SCALE GENOMIC DNA]</scope>
    <source>
        <strain evidence="2">CGMCC 4.7152</strain>
    </source>
</reference>
<organism evidence="1 2">
    <name type="scientific">Dactylosporangium cerinum</name>
    <dbReference type="NCBI Taxonomy" id="1434730"/>
    <lineage>
        <taxon>Bacteria</taxon>
        <taxon>Bacillati</taxon>
        <taxon>Actinomycetota</taxon>
        <taxon>Actinomycetes</taxon>
        <taxon>Micromonosporales</taxon>
        <taxon>Micromonosporaceae</taxon>
        <taxon>Dactylosporangium</taxon>
    </lineage>
</organism>
<accession>A0ABV9W817</accession>
<proteinExistence type="predicted"/>
<protein>
    <submittedName>
        <fullName evidence="1">Uncharacterized protein</fullName>
    </submittedName>
</protein>
<evidence type="ECO:0000313" key="1">
    <source>
        <dbReference type="EMBL" id="MFC5003497.1"/>
    </source>
</evidence>
<name>A0ABV9W817_9ACTN</name>
<comment type="caution">
    <text evidence="1">The sequence shown here is derived from an EMBL/GenBank/DDBJ whole genome shotgun (WGS) entry which is preliminary data.</text>
</comment>
<dbReference type="EMBL" id="JBHSIU010000053">
    <property type="protein sequence ID" value="MFC5003497.1"/>
    <property type="molecule type" value="Genomic_DNA"/>
</dbReference>
<dbReference type="RefSeq" id="WP_380122540.1">
    <property type="nucleotide sequence ID" value="NZ_JBHSIU010000053.1"/>
</dbReference>